<reference evidence="1" key="2">
    <citation type="submission" date="2015-10" db="EMBL/GenBank/DDBJ databases">
        <authorList>
            <person name="Gilbert D.G."/>
        </authorList>
    </citation>
    <scope>NUCLEOTIDE SEQUENCE</scope>
    <source>
        <strain evidence="1">GO-13</strain>
    </source>
</reference>
<dbReference type="Proteomes" id="UP000288675">
    <property type="component" value="Chromosome"/>
</dbReference>
<name>A0A0T6BJ15_9BACI</name>
<evidence type="ECO:0000313" key="2">
    <source>
        <dbReference type="EMBL" id="MEC0483371.1"/>
    </source>
</evidence>
<dbReference type="GeneID" id="82855997"/>
<dbReference type="EMBL" id="JARRTL010000003">
    <property type="protein sequence ID" value="MEC0483371.1"/>
    <property type="molecule type" value="Genomic_DNA"/>
</dbReference>
<evidence type="ECO:0000313" key="3">
    <source>
        <dbReference type="EMBL" id="QAT67099.1"/>
    </source>
</evidence>
<dbReference type="EMBL" id="CP035232">
    <property type="protein sequence ID" value="QAT67099.1"/>
    <property type="molecule type" value="Genomic_DNA"/>
</dbReference>
<protein>
    <submittedName>
        <fullName evidence="2">Minor capsid protein</fullName>
    </submittedName>
</protein>
<evidence type="ECO:0000313" key="5">
    <source>
        <dbReference type="Proteomes" id="UP000288675"/>
    </source>
</evidence>
<dbReference type="AlphaFoldDB" id="A0A0T6BJ15"/>
<dbReference type="Pfam" id="PF12691">
    <property type="entry name" value="Phage_tail_terminator_6"/>
    <property type="match status" value="1"/>
</dbReference>
<dbReference type="Proteomes" id="UP001341297">
    <property type="component" value="Unassembled WGS sequence"/>
</dbReference>
<reference evidence="3 5" key="3">
    <citation type="submission" date="2019-01" db="EMBL/GenBank/DDBJ databases">
        <title>Genome sequence of Bacillus glycinifermentans SRCM103574.</title>
        <authorList>
            <person name="Kong H.-J."/>
            <person name="Jeong S.-Y."/>
            <person name="Jeong D.-Y."/>
        </authorList>
    </citation>
    <scope>NUCLEOTIDE SEQUENCE [LARGE SCALE GENOMIC DNA]</scope>
    <source>
        <strain evidence="3 5">SRCM103574</strain>
    </source>
</reference>
<evidence type="ECO:0000313" key="1">
    <source>
        <dbReference type="EMBL" id="KRT88319.1"/>
    </source>
</evidence>
<dbReference type="InterPro" id="IPR024411">
    <property type="entry name" value="Tail_terminator_phage"/>
</dbReference>
<proteinExistence type="predicted"/>
<organism evidence="1 4">
    <name type="scientific">Bacillus glycinifermentans</name>
    <dbReference type="NCBI Taxonomy" id="1664069"/>
    <lineage>
        <taxon>Bacteria</taxon>
        <taxon>Bacillati</taxon>
        <taxon>Bacillota</taxon>
        <taxon>Bacilli</taxon>
        <taxon>Bacillales</taxon>
        <taxon>Bacillaceae</taxon>
        <taxon>Bacillus</taxon>
    </lineage>
</organism>
<dbReference type="EMBL" id="LECW02000067">
    <property type="protein sequence ID" value="KRT88319.1"/>
    <property type="molecule type" value="Genomic_DNA"/>
</dbReference>
<evidence type="ECO:0000313" key="4">
    <source>
        <dbReference type="Proteomes" id="UP000036168"/>
    </source>
</evidence>
<reference evidence="1 4" key="1">
    <citation type="journal article" date="2015" name="Int. J. Syst. Evol. Microbiol.">
        <title>Bacillus glycinifermentans sp. nov., isolated from fermented soybean paste.</title>
        <authorList>
            <person name="Kim S.J."/>
            <person name="Dunlap C.A."/>
            <person name="Kwon S.W."/>
            <person name="Rooney A.P."/>
        </authorList>
    </citation>
    <scope>NUCLEOTIDE SEQUENCE [LARGE SCALE GENOMIC DNA]</scope>
    <source>
        <strain evidence="1 4">GO-13</strain>
    </source>
</reference>
<evidence type="ECO:0000313" key="6">
    <source>
        <dbReference type="Proteomes" id="UP001341297"/>
    </source>
</evidence>
<accession>A0A0T6BJ15</accession>
<reference evidence="2 6" key="4">
    <citation type="submission" date="2023-03" db="EMBL/GenBank/DDBJ databases">
        <title>Agriculturally important microbes genome sequencing.</title>
        <authorList>
            <person name="Dunlap C."/>
        </authorList>
    </citation>
    <scope>NUCLEOTIDE SEQUENCE [LARGE SCALE GENOMIC DNA]</scope>
    <source>
        <strain evidence="2 6">CBP-3203</strain>
    </source>
</reference>
<keyword evidence="6" id="KW-1185">Reference proteome</keyword>
<sequence>MKILELISFIESRVDGVYFPNRFPTEAVDECISVKLTGGFPTSQWTGKRQPSFQILVRGRKGGEEGCENKAYELFNSLTNLKEVMIGEDSVVIIRASTSDPIFIGYDENDRPQYSLNFNCVVRP</sequence>
<dbReference type="Proteomes" id="UP000036168">
    <property type="component" value="Unassembled WGS sequence"/>
</dbReference>
<dbReference type="RefSeq" id="WP_048355731.1">
    <property type="nucleotide sequence ID" value="NZ_CP035232.1"/>
</dbReference>
<gene>
    <name evidence="1" type="ORF">AB447_207920</name>
    <name evidence="3" type="ORF">EQZ20_20935</name>
    <name evidence="2" type="ORF">P8828_00660</name>
</gene>